<reference evidence="1" key="1">
    <citation type="submission" date="2020-02" db="EMBL/GenBank/DDBJ databases">
        <authorList>
            <person name="Meier V. D."/>
        </authorList>
    </citation>
    <scope>NUCLEOTIDE SEQUENCE</scope>
    <source>
        <strain evidence="1">AVDCRST_MAG17</strain>
    </source>
</reference>
<proteinExistence type="predicted"/>
<evidence type="ECO:0000313" key="1">
    <source>
        <dbReference type="EMBL" id="CAA9485370.1"/>
    </source>
</evidence>
<dbReference type="AlphaFoldDB" id="A0A6J4S5I4"/>
<dbReference type="EMBL" id="CADCVV010000030">
    <property type="protein sequence ID" value="CAA9485370.1"/>
    <property type="molecule type" value="Genomic_DNA"/>
</dbReference>
<gene>
    <name evidence="1" type="ORF">AVDCRST_MAG17-428</name>
</gene>
<sequence>EARLAAASSTGILSLPAGDVALLGGERQESTASQARM</sequence>
<protein>
    <submittedName>
        <fullName evidence="1">Uncharacterized protein</fullName>
    </submittedName>
</protein>
<organism evidence="1">
    <name type="scientific">uncultured Solirubrobacterales bacterium</name>
    <dbReference type="NCBI Taxonomy" id="768556"/>
    <lineage>
        <taxon>Bacteria</taxon>
        <taxon>Bacillati</taxon>
        <taxon>Actinomycetota</taxon>
        <taxon>Thermoleophilia</taxon>
        <taxon>Solirubrobacterales</taxon>
        <taxon>environmental samples</taxon>
    </lineage>
</organism>
<feature type="non-terminal residue" evidence="1">
    <location>
        <position position="37"/>
    </location>
</feature>
<name>A0A6J4S5I4_9ACTN</name>
<feature type="non-terminal residue" evidence="1">
    <location>
        <position position="1"/>
    </location>
</feature>
<accession>A0A6J4S5I4</accession>